<dbReference type="EMBL" id="FNXT01000282">
    <property type="protein sequence ID" value="SZX63063.1"/>
    <property type="molecule type" value="Genomic_DNA"/>
</dbReference>
<dbReference type="OrthoDB" id="275783at2759"/>
<dbReference type="AlphaFoldDB" id="A0A383VDM8"/>
<organism evidence="6 7">
    <name type="scientific">Tetradesmus obliquus</name>
    <name type="common">Green alga</name>
    <name type="synonym">Acutodesmus obliquus</name>
    <dbReference type="NCBI Taxonomy" id="3088"/>
    <lineage>
        <taxon>Eukaryota</taxon>
        <taxon>Viridiplantae</taxon>
        <taxon>Chlorophyta</taxon>
        <taxon>core chlorophytes</taxon>
        <taxon>Chlorophyceae</taxon>
        <taxon>CS clade</taxon>
        <taxon>Sphaeropleales</taxon>
        <taxon>Scenedesmaceae</taxon>
        <taxon>Tetradesmus</taxon>
    </lineage>
</organism>
<keyword evidence="5" id="KW-0963">Cytoplasm</keyword>
<keyword evidence="5" id="KW-0820">tRNA-binding</keyword>
<evidence type="ECO:0000256" key="3">
    <source>
        <dbReference type="ARBA" id="ARBA00047676"/>
    </source>
</evidence>
<name>A0A383VDM8_TETOB</name>
<evidence type="ECO:0000313" key="6">
    <source>
        <dbReference type="EMBL" id="SZX63063.1"/>
    </source>
</evidence>
<dbReference type="Gene3D" id="3.50.80.10">
    <property type="entry name" value="D-tyrosyl-tRNA(Tyr) deacylase"/>
    <property type="match status" value="1"/>
</dbReference>
<sequence>MRAVIQRVTSASVEVEGKIVSKIGRGWLCLVGVTDDDVDADAEYLVKKIMRTRAWPDPENNSPWAKDVAGIDGEVLLVSQFTLYGRLKKPKPDFSKAMGPDKARDFYQSFVERMRAAYQPDRVHDGVFGAMMNVELVNDGPVTFMLDSGHQGH</sequence>
<evidence type="ECO:0000256" key="4">
    <source>
        <dbReference type="ARBA" id="ARBA00048018"/>
    </source>
</evidence>
<dbReference type="HAMAP" id="MF_00518">
    <property type="entry name" value="Deacylase_Dtd"/>
    <property type="match status" value="1"/>
</dbReference>
<dbReference type="InterPro" id="IPR023509">
    <property type="entry name" value="DTD-like_sf"/>
</dbReference>
<proteinExistence type="inferred from homology"/>
<dbReference type="GO" id="GO:0000049">
    <property type="term" value="F:tRNA binding"/>
    <property type="evidence" value="ECO:0007669"/>
    <property type="project" value="UniProtKB-KW"/>
</dbReference>
<dbReference type="PANTHER" id="PTHR10472">
    <property type="entry name" value="D-TYROSYL-TRNA TYR DEACYLASE"/>
    <property type="match status" value="1"/>
</dbReference>
<dbReference type="PANTHER" id="PTHR10472:SF5">
    <property type="entry name" value="D-AMINOACYL-TRNA DEACYLASE 1"/>
    <property type="match status" value="1"/>
</dbReference>
<gene>
    <name evidence="6" type="ORF">BQ4739_LOCUS3627</name>
</gene>
<dbReference type="GO" id="GO:0106026">
    <property type="term" value="F:Gly-tRNA(Ala) deacylase activity"/>
    <property type="evidence" value="ECO:0007669"/>
    <property type="project" value="RHEA"/>
</dbReference>
<comment type="subcellular location">
    <subcellularLocation>
        <location evidence="5">Cytoplasm</location>
    </subcellularLocation>
</comment>
<keyword evidence="5" id="KW-0378">Hydrolase</keyword>
<dbReference type="Proteomes" id="UP000256970">
    <property type="component" value="Unassembled WGS sequence"/>
</dbReference>
<accession>A0A383VDM8</accession>
<keyword evidence="7" id="KW-1185">Reference proteome</keyword>
<dbReference type="FunFam" id="3.50.80.10:FF:000001">
    <property type="entry name" value="D-aminoacyl-tRNA deacylase"/>
    <property type="match status" value="1"/>
</dbReference>
<dbReference type="GO" id="GO:0005737">
    <property type="term" value="C:cytoplasm"/>
    <property type="evidence" value="ECO:0007669"/>
    <property type="project" value="UniProtKB-SubCell"/>
</dbReference>
<dbReference type="Pfam" id="PF02580">
    <property type="entry name" value="Tyr_Deacylase"/>
    <property type="match status" value="1"/>
</dbReference>
<dbReference type="GO" id="GO:0051500">
    <property type="term" value="F:D-tyrosyl-tRNA(Tyr) deacylase activity"/>
    <property type="evidence" value="ECO:0007669"/>
    <property type="project" value="TreeGrafter"/>
</dbReference>
<evidence type="ECO:0000256" key="1">
    <source>
        <dbReference type="ARBA" id="ARBA00009673"/>
    </source>
</evidence>
<dbReference type="NCBIfam" id="TIGR00256">
    <property type="entry name" value="D-aminoacyl-tRNA deacylase"/>
    <property type="match status" value="1"/>
</dbReference>
<evidence type="ECO:0000256" key="2">
    <source>
        <dbReference type="ARBA" id="ARBA00013056"/>
    </source>
</evidence>
<dbReference type="InterPro" id="IPR003732">
    <property type="entry name" value="Daa-tRNA_deacyls_DTD"/>
</dbReference>
<dbReference type="STRING" id="3088.A0A383VDM8"/>
<dbReference type="SUPFAM" id="SSF69500">
    <property type="entry name" value="DTD-like"/>
    <property type="match status" value="1"/>
</dbReference>
<comment type="similarity">
    <text evidence="1 5">Belongs to the DTD family.</text>
</comment>
<comment type="catalytic activity">
    <reaction evidence="3">
        <text>glycyl-tRNA(Ala) + H2O = tRNA(Ala) + glycine + H(+)</text>
        <dbReference type="Rhea" id="RHEA:53744"/>
        <dbReference type="Rhea" id="RHEA-COMP:9657"/>
        <dbReference type="Rhea" id="RHEA-COMP:13640"/>
        <dbReference type="ChEBI" id="CHEBI:15377"/>
        <dbReference type="ChEBI" id="CHEBI:15378"/>
        <dbReference type="ChEBI" id="CHEBI:57305"/>
        <dbReference type="ChEBI" id="CHEBI:78442"/>
        <dbReference type="ChEBI" id="CHEBI:78522"/>
        <dbReference type="EC" id="3.1.1.96"/>
    </reaction>
</comment>
<comment type="catalytic activity">
    <reaction evidence="4">
        <text>a D-aminoacyl-tRNA + H2O = a tRNA + a D-alpha-amino acid + H(+)</text>
        <dbReference type="Rhea" id="RHEA:13953"/>
        <dbReference type="Rhea" id="RHEA-COMP:10123"/>
        <dbReference type="Rhea" id="RHEA-COMP:10124"/>
        <dbReference type="ChEBI" id="CHEBI:15377"/>
        <dbReference type="ChEBI" id="CHEBI:15378"/>
        <dbReference type="ChEBI" id="CHEBI:59871"/>
        <dbReference type="ChEBI" id="CHEBI:78442"/>
        <dbReference type="ChEBI" id="CHEBI:79333"/>
        <dbReference type="EC" id="3.1.1.96"/>
    </reaction>
</comment>
<evidence type="ECO:0000313" key="7">
    <source>
        <dbReference type="Proteomes" id="UP000256970"/>
    </source>
</evidence>
<reference evidence="6 7" key="1">
    <citation type="submission" date="2016-10" db="EMBL/GenBank/DDBJ databases">
        <authorList>
            <person name="Cai Z."/>
        </authorList>
    </citation>
    <scope>NUCLEOTIDE SEQUENCE [LARGE SCALE GENOMIC DNA]</scope>
</reference>
<keyword evidence="5" id="KW-0694">RNA-binding</keyword>
<dbReference type="EC" id="3.1.1.96" evidence="2 5"/>
<evidence type="ECO:0000256" key="5">
    <source>
        <dbReference type="RuleBase" id="RU003470"/>
    </source>
</evidence>
<protein>
    <recommendedName>
        <fullName evidence="2 5">D-aminoacyl-tRNA deacylase</fullName>
        <ecNumber evidence="2 5">3.1.1.96</ecNumber>
    </recommendedName>
</protein>